<evidence type="ECO:0000313" key="9">
    <source>
        <dbReference type="Proteomes" id="UP000226257"/>
    </source>
</evidence>
<comment type="similarity">
    <text evidence="5">Belongs to the bacteriophage holin family. Cp-1 holin subfamily.</text>
</comment>
<evidence type="ECO:0000256" key="5">
    <source>
        <dbReference type="ARBA" id="ARBA00023600"/>
    </source>
</evidence>
<dbReference type="AlphaFoldDB" id="A0A9X7BD70"/>
<evidence type="ECO:0000256" key="1">
    <source>
        <dbReference type="ARBA" id="ARBA00004141"/>
    </source>
</evidence>
<name>A0A9X7BD70_BACCE</name>
<organism evidence="8 9">
    <name type="scientific">Bacillus cereus</name>
    <dbReference type="NCBI Taxonomy" id="1396"/>
    <lineage>
        <taxon>Bacteria</taxon>
        <taxon>Bacillati</taxon>
        <taxon>Bacillota</taxon>
        <taxon>Bacilli</taxon>
        <taxon>Bacillales</taxon>
        <taxon>Bacillaceae</taxon>
        <taxon>Bacillus</taxon>
        <taxon>Bacillus cereus group</taxon>
    </lineage>
</organism>
<evidence type="ECO:0000256" key="4">
    <source>
        <dbReference type="ARBA" id="ARBA00023136"/>
    </source>
</evidence>
<feature type="compositionally biased region" description="Basic and acidic residues" evidence="6">
    <location>
        <begin position="155"/>
        <end position="165"/>
    </location>
</feature>
<evidence type="ECO:0000256" key="3">
    <source>
        <dbReference type="ARBA" id="ARBA00022989"/>
    </source>
</evidence>
<evidence type="ECO:0000256" key="2">
    <source>
        <dbReference type="ARBA" id="ARBA00022692"/>
    </source>
</evidence>
<accession>A0A9X7BD70</accession>
<feature type="transmembrane region" description="Helical" evidence="7">
    <location>
        <begin position="21"/>
        <end position="39"/>
    </location>
</feature>
<dbReference type="Pfam" id="PF05105">
    <property type="entry name" value="Phage_holin_4_1"/>
    <property type="match status" value="1"/>
</dbReference>
<dbReference type="Proteomes" id="UP000226257">
    <property type="component" value="Unassembled WGS sequence"/>
</dbReference>
<evidence type="ECO:0000256" key="7">
    <source>
        <dbReference type="SAM" id="Phobius"/>
    </source>
</evidence>
<sequence>MERVYDILKGINIMIINNTKFKLASIISGGFGTVVNLLYGEVNLIWILILAYTVTLDWITGSRAAKLDGTYSSQYGIEGIARTVVLFLLPSLARLFDIAFLLPNVFFYMVTGGLTYHIFNSFTANCVRIGWDKWIPTWLLESVASEIEAKIKRSETRKQKIKGEVENGNQKKIS</sequence>
<gene>
    <name evidence="8" type="ORF">COK98_08920</name>
</gene>
<comment type="subcellular location">
    <subcellularLocation>
        <location evidence="1">Membrane</location>
        <topology evidence="1">Multi-pass membrane protein</topology>
    </subcellularLocation>
</comment>
<dbReference type="InterPro" id="IPR006480">
    <property type="entry name" value="Phage_holin_4_1"/>
</dbReference>
<comment type="caution">
    <text evidence="8">The sequence shown here is derived from an EMBL/GenBank/DDBJ whole genome shotgun (WGS) entry which is preliminary data.</text>
</comment>
<reference evidence="8 9" key="1">
    <citation type="submission" date="2017-09" db="EMBL/GenBank/DDBJ databases">
        <title>Large-scale bioinformatics analysis of Bacillus genomes uncovers conserved roles of natural products in bacterial physiology.</title>
        <authorList>
            <consortium name="Agbiome Team Llc"/>
            <person name="Bleich R.M."/>
            <person name="Grubbs K.J."/>
            <person name="Santa Maria K.C."/>
            <person name="Allen S.E."/>
            <person name="Farag S."/>
            <person name="Shank E.A."/>
            <person name="Bowers A."/>
        </authorList>
    </citation>
    <scope>NUCLEOTIDE SEQUENCE [LARGE SCALE GENOMIC DNA]</scope>
    <source>
        <strain evidence="8 9">AFS060282</strain>
    </source>
</reference>
<dbReference type="EMBL" id="NVDQ01000017">
    <property type="protein sequence ID" value="PFV08646.1"/>
    <property type="molecule type" value="Genomic_DNA"/>
</dbReference>
<keyword evidence="3 7" id="KW-1133">Transmembrane helix</keyword>
<protein>
    <submittedName>
        <fullName evidence="8">Holin</fullName>
    </submittedName>
</protein>
<dbReference type="GO" id="GO:0016020">
    <property type="term" value="C:membrane"/>
    <property type="evidence" value="ECO:0007669"/>
    <property type="project" value="UniProtKB-SubCell"/>
</dbReference>
<keyword evidence="2 7" id="KW-0812">Transmembrane</keyword>
<keyword evidence="4 7" id="KW-0472">Membrane</keyword>
<feature type="region of interest" description="Disordered" evidence="6">
    <location>
        <begin position="155"/>
        <end position="174"/>
    </location>
</feature>
<evidence type="ECO:0000313" key="8">
    <source>
        <dbReference type="EMBL" id="PFV08646.1"/>
    </source>
</evidence>
<proteinExistence type="inferred from homology"/>
<feature type="transmembrane region" description="Helical" evidence="7">
    <location>
        <begin position="98"/>
        <end position="119"/>
    </location>
</feature>
<evidence type="ECO:0000256" key="6">
    <source>
        <dbReference type="SAM" id="MobiDB-lite"/>
    </source>
</evidence>